<keyword evidence="3 6" id="KW-1133">Transmembrane helix</keyword>
<feature type="compositionally biased region" description="Basic and acidic residues" evidence="5">
    <location>
        <begin position="151"/>
        <end position="166"/>
    </location>
</feature>
<keyword evidence="9" id="KW-1185">Reference proteome</keyword>
<evidence type="ECO:0000313" key="9">
    <source>
        <dbReference type="Proteomes" id="UP000761534"/>
    </source>
</evidence>
<dbReference type="GO" id="GO:0007031">
    <property type="term" value="P:peroxisome organization"/>
    <property type="evidence" value="ECO:0007669"/>
    <property type="project" value="UniProtKB-ARBA"/>
</dbReference>
<dbReference type="EMBL" id="SWFS01000037">
    <property type="protein sequence ID" value="KAA8917388.1"/>
    <property type="molecule type" value="Genomic_DNA"/>
</dbReference>
<evidence type="ECO:0000259" key="7">
    <source>
        <dbReference type="Pfam" id="PF06398"/>
    </source>
</evidence>
<keyword evidence="4 6" id="KW-0472">Membrane</keyword>
<dbReference type="GO" id="GO:0005778">
    <property type="term" value="C:peroxisomal membrane"/>
    <property type="evidence" value="ECO:0007669"/>
    <property type="project" value="TreeGrafter"/>
</dbReference>
<organism evidence="8 9">
    <name type="scientific">Trichomonascus ciferrii</name>
    <dbReference type="NCBI Taxonomy" id="44093"/>
    <lineage>
        <taxon>Eukaryota</taxon>
        <taxon>Fungi</taxon>
        <taxon>Dikarya</taxon>
        <taxon>Ascomycota</taxon>
        <taxon>Saccharomycotina</taxon>
        <taxon>Dipodascomycetes</taxon>
        <taxon>Dipodascales</taxon>
        <taxon>Trichomonascaceae</taxon>
        <taxon>Trichomonascus</taxon>
        <taxon>Trichomonascus ciferrii complex</taxon>
    </lineage>
</organism>
<gene>
    <name evidence="8" type="ORF">TRICI_000449</name>
</gene>
<evidence type="ECO:0000256" key="2">
    <source>
        <dbReference type="ARBA" id="ARBA00022692"/>
    </source>
</evidence>
<evidence type="ECO:0000256" key="1">
    <source>
        <dbReference type="ARBA" id="ARBA00004141"/>
    </source>
</evidence>
<dbReference type="OrthoDB" id="74314at2759"/>
<evidence type="ECO:0000256" key="6">
    <source>
        <dbReference type="SAM" id="Phobius"/>
    </source>
</evidence>
<name>A0A642VDC9_9ASCO</name>
<protein>
    <recommendedName>
        <fullName evidence="7">TECPR1-like DysF domain-containing protein</fullName>
    </recommendedName>
</protein>
<dbReference type="PANTHER" id="PTHR28304:SF2">
    <property type="entry name" value="PEROXISOMAL MEMBRANE PROTEIN PEX29"/>
    <property type="match status" value="1"/>
</dbReference>
<evidence type="ECO:0000313" key="8">
    <source>
        <dbReference type="EMBL" id="KAA8917388.1"/>
    </source>
</evidence>
<evidence type="ECO:0000256" key="3">
    <source>
        <dbReference type="ARBA" id="ARBA00022989"/>
    </source>
</evidence>
<feature type="domain" description="TECPR1-like DysF" evidence="7">
    <location>
        <begin position="73"/>
        <end position="420"/>
    </location>
</feature>
<reference evidence="8" key="1">
    <citation type="journal article" date="2019" name="G3 (Bethesda)">
        <title>Genome Assemblies of Two Rare Opportunistic Yeast Pathogens: Diutina rugosa (syn. Candida rugosa) and Trichomonascus ciferrii (syn. Candida ciferrii).</title>
        <authorList>
            <person name="Mixao V."/>
            <person name="Saus E."/>
            <person name="Hansen A.P."/>
            <person name="Lass-Florl C."/>
            <person name="Gabaldon T."/>
        </authorList>
    </citation>
    <scope>NUCLEOTIDE SEQUENCE</scope>
    <source>
        <strain evidence="8">CBS 4856</strain>
    </source>
</reference>
<sequence length="434" mass="50629">MSSISRQLWDSVPWGRWTDSAVNTVIDKAANKAINSKMKRVEAAEDQSDNEADPIEQIKQSNVNIDESHLPALSVMLLITNLRKLNSRTRLLADIQYQIARFLSWKEPAFTLTVLSLYTYICIYPNLLVCIPIVGLLLGILIPGYDKRHPPRDLGIEPTDKPRQPEFDEMSEFTPDLDPQPEYTKQDRDVMKTLRHLQNVLTNIVKALEDFDHFVYTTGSFVNEKDSSALFVILLGILPVAVYGASFVPVNVFIISVGWLAAIACHPVFQKHAKQFQEDYADYFVANEKWLEELLSDFEKREIIIDEPPEERTVEIFELQRQGLTPRQWDPWVFSPTIYSENSPFRISQSRPPGTRFIDDVNPPEGWYFLPEYPWELDHNTKAWTRHRDIRKIEIDIEHHWAYDSENGVLGEWRRRRWIRKCFRQAAEPFKQQP</sequence>
<accession>A0A642VDC9</accession>
<comment type="subcellular location">
    <subcellularLocation>
        <location evidence="1">Membrane</location>
        <topology evidence="1">Multi-pass membrane protein</topology>
    </subcellularLocation>
</comment>
<dbReference type="VEuPathDB" id="FungiDB:TRICI_000449"/>
<dbReference type="Proteomes" id="UP000761534">
    <property type="component" value="Unassembled WGS sequence"/>
</dbReference>
<proteinExistence type="predicted"/>
<dbReference type="PANTHER" id="PTHR28304">
    <property type="entry name" value="PEROXISOMAL MEMBRANE PROTEIN PEX29"/>
    <property type="match status" value="1"/>
</dbReference>
<keyword evidence="2 6" id="KW-0812">Transmembrane</keyword>
<evidence type="ECO:0000256" key="5">
    <source>
        <dbReference type="SAM" id="MobiDB-lite"/>
    </source>
</evidence>
<feature type="transmembrane region" description="Helical" evidence="6">
    <location>
        <begin position="252"/>
        <end position="269"/>
    </location>
</feature>
<evidence type="ECO:0000256" key="4">
    <source>
        <dbReference type="ARBA" id="ARBA00023136"/>
    </source>
</evidence>
<feature type="transmembrane region" description="Helical" evidence="6">
    <location>
        <begin position="117"/>
        <end position="142"/>
    </location>
</feature>
<dbReference type="InterPro" id="IPR010482">
    <property type="entry name" value="TECPR1-like_DysF"/>
</dbReference>
<dbReference type="AlphaFoldDB" id="A0A642VDC9"/>
<comment type="caution">
    <text evidence="8">The sequence shown here is derived from an EMBL/GenBank/DDBJ whole genome shotgun (WGS) entry which is preliminary data.</text>
</comment>
<dbReference type="Pfam" id="PF06398">
    <property type="entry name" value="Pex24p"/>
    <property type="match status" value="1"/>
</dbReference>
<dbReference type="InterPro" id="IPR052816">
    <property type="entry name" value="Peroxisomal_Membrane_PEX28-32"/>
</dbReference>
<feature type="region of interest" description="Disordered" evidence="5">
    <location>
        <begin position="151"/>
        <end position="172"/>
    </location>
</feature>